<dbReference type="Proteomes" id="UP000641932">
    <property type="component" value="Unassembled WGS sequence"/>
</dbReference>
<keyword evidence="3" id="KW-1133">Transmembrane helix</keyword>
<dbReference type="GO" id="GO:0004222">
    <property type="term" value="F:metalloendopeptidase activity"/>
    <property type="evidence" value="ECO:0007669"/>
    <property type="project" value="TreeGrafter"/>
</dbReference>
<dbReference type="InterPro" id="IPR050570">
    <property type="entry name" value="Cell_wall_metabolism_enzyme"/>
</dbReference>
<sequence length="512" mass="54400">MVNDRHPSGMSALTDPSTDASYGYYAPYGQQGAADATWGGRTGFTALDDPLFGALPGTEDPSYQSMPGHEPGMHADYGAQQGHSAGYEGYTAQTWPTEATDTSAYGVPLGYDTTGAYDTGYATGYETTYGTAEYTYAQQGEYTPYPEYGTTGYAQEQHQHASFEPHAQHHSEPHHAEQEQAHGHDADFDFVFAPDPADAENAETSDYETSDYGTSDYGTADPEASDGGGFSGSEFGDSEFDDSGDGTEHDEPAPASASSSASSSHTPVRNRRRRAAKRSALLTVAVPSACVMGVAAVAAATVVVPDSDSKDSGSRTQADSPSVSTKTTNTKLDQQLTNMAADAGDFADRASRTQERIDLKERQAQEKKRKELEAARKEAMRPKVFIPVTRHGLSAMFGQSGVNWMALHTGIDFPVSMGTPVMAATDGTVRTQWNSAYGNMAIVTAPDGTETWYCHLSSTRIRGGSVKAGDVIAYSGSSGNSTGPHLHFEVHPGGGAAVDPLQWLLNKGLDPR</sequence>
<feature type="compositionally biased region" description="Polar residues" evidence="2">
    <location>
        <begin position="314"/>
        <end position="331"/>
    </location>
</feature>
<evidence type="ECO:0000256" key="2">
    <source>
        <dbReference type="SAM" id="MobiDB-lite"/>
    </source>
</evidence>
<organism evidence="5 6">
    <name type="scientific">Wenjunlia tyrosinilytica</name>
    <dbReference type="NCBI Taxonomy" id="1544741"/>
    <lineage>
        <taxon>Bacteria</taxon>
        <taxon>Bacillati</taxon>
        <taxon>Actinomycetota</taxon>
        <taxon>Actinomycetes</taxon>
        <taxon>Kitasatosporales</taxon>
        <taxon>Streptomycetaceae</taxon>
        <taxon>Wenjunlia</taxon>
    </lineage>
</organism>
<dbReference type="PANTHER" id="PTHR21666">
    <property type="entry name" value="PEPTIDASE-RELATED"/>
    <property type="match status" value="1"/>
</dbReference>
<evidence type="ECO:0000256" key="3">
    <source>
        <dbReference type="SAM" id="Phobius"/>
    </source>
</evidence>
<feature type="region of interest" description="Disordered" evidence="2">
    <location>
        <begin position="156"/>
        <end position="274"/>
    </location>
</feature>
<keyword evidence="3" id="KW-0472">Membrane</keyword>
<dbReference type="PANTHER" id="PTHR21666:SF270">
    <property type="entry name" value="MUREIN HYDROLASE ACTIVATOR ENVC"/>
    <property type="match status" value="1"/>
</dbReference>
<evidence type="ECO:0000313" key="6">
    <source>
        <dbReference type="Proteomes" id="UP000641932"/>
    </source>
</evidence>
<protein>
    <submittedName>
        <fullName evidence="5">Peptidase</fullName>
    </submittedName>
</protein>
<dbReference type="InterPro" id="IPR016047">
    <property type="entry name" value="M23ase_b-sheet_dom"/>
</dbReference>
<name>A0A917ZHP6_9ACTN</name>
<dbReference type="EMBL" id="BMMS01000004">
    <property type="protein sequence ID" value="GGO83433.1"/>
    <property type="molecule type" value="Genomic_DNA"/>
</dbReference>
<proteinExistence type="predicted"/>
<keyword evidence="3" id="KW-0812">Transmembrane</keyword>
<feature type="region of interest" description="Disordered" evidence="2">
    <location>
        <begin position="305"/>
        <end position="331"/>
    </location>
</feature>
<feature type="coiled-coil region" evidence="1">
    <location>
        <begin position="350"/>
        <end position="380"/>
    </location>
</feature>
<accession>A0A917ZHP6</accession>
<comment type="caution">
    <text evidence="5">The sequence shown here is derived from an EMBL/GenBank/DDBJ whole genome shotgun (WGS) entry which is preliminary data.</text>
</comment>
<dbReference type="InterPro" id="IPR011055">
    <property type="entry name" value="Dup_hybrid_motif"/>
</dbReference>
<feature type="compositionally biased region" description="Acidic residues" evidence="2">
    <location>
        <begin position="197"/>
        <end position="209"/>
    </location>
</feature>
<feature type="domain" description="M23ase beta-sheet core" evidence="4">
    <location>
        <begin position="407"/>
        <end position="500"/>
    </location>
</feature>
<dbReference type="Gene3D" id="2.70.70.10">
    <property type="entry name" value="Glucose Permease (Domain IIA)"/>
    <property type="match status" value="1"/>
</dbReference>
<evidence type="ECO:0000256" key="1">
    <source>
        <dbReference type="SAM" id="Coils"/>
    </source>
</evidence>
<evidence type="ECO:0000259" key="4">
    <source>
        <dbReference type="Pfam" id="PF01551"/>
    </source>
</evidence>
<keyword evidence="6" id="KW-1185">Reference proteome</keyword>
<reference evidence="5" key="1">
    <citation type="journal article" date="2014" name="Int. J. Syst. Evol. Microbiol.">
        <title>Complete genome sequence of Corynebacterium casei LMG S-19264T (=DSM 44701T), isolated from a smear-ripened cheese.</title>
        <authorList>
            <consortium name="US DOE Joint Genome Institute (JGI-PGF)"/>
            <person name="Walter F."/>
            <person name="Albersmeier A."/>
            <person name="Kalinowski J."/>
            <person name="Ruckert C."/>
        </authorList>
    </citation>
    <scope>NUCLEOTIDE SEQUENCE</scope>
    <source>
        <strain evidence="5">CGMCC 4.7201</strain>
    </source>
</reference>
<dbReference type="CDD" id="cd12797">
    <property type="entry name" value="M23_peptidase"/>
    <property type="match status" value="1"/>
</dbReference>
<dbReference type="AlphaFoldDB" id="A0A917ZHP6"/>
<keyword evidence="1" id="KW-0175">Coiled coil</keyword>
<feature type="compositionally biased region" description="Basic and acidic residues" evidence="2">
    <location>
        <begin position="157"/>
        <end position="187"/>
    </location>
</feature>
<dbReference type="FunFam" id="2.70.70.10:FF:000013">
    <property type="entry name" value="Peptidase family M23"/>
    <property type="match status" value="1"/>
</dbReference>
<feature type="compositionally biased region" description="Acidic residues" evidence="2">
    <location>
        <begin position="236"/>
        <end position="245"/>
    </location>
</feature>
<dbReference type="SUPFAM" id="SSF51261">
    <property type="entry name" value="Duplicated hybrid motif"/>
    <property type="match status" value="1"/>
</dbReference>
<feature type="compositionally biased region" description="Low complexity" evidence="2">
    <location>
        <begin position="253"/>
        <end position="264"/>
    </location>
</feature>
<feature type="transmembrane region" description="Helical" evidence="3">
    <location>
        <begin position="279"/>
        <end position="304"/>
    </location>
</feature>
<reference evidence="5" key="2">
    <citation type="submission" date="2020-09" db="EMBL/GenBank/DDBJ databases">
        <authorList>
            <person name="Sun Q."/>
            <person name="Zhou Y."/>
        </authorList>
    </citation>
    <scope>NUCLEOTIDE SEQUENCE</scope>
    <source>
        <strain evidence="5">CGMCC 4.7201</strain>
    </source>
</reference>
<dbReference type="Pfam" id="PF01551">
    <property type="entry name" value="Peptidase_M23"/>
    <property type="match status" value="1"/>
</dbReference>
<gene>
    <name evidence="5" type="ORF">GCM10012280_12420</name>
</gene>
<evidence type="ECO:0000313" key="5">
    <source>
        <dbReference type="EMBL" id="GGO83433.1"/>
    </source>
</evidence>